<comment type="caution">
    <text evidence="2">The sequence shown here is derived from an EMBL/GenBank/DDBJ whole genome shotgun (WGS) entry which is preliminary data.</text>
</comment>
<dbReference type="SUPFAM" id="SSF53474">
    <property type="entry name" value="alpha/beta-Hydrolases"/>
    <property type="match status" value="1"/>
</dbReference>
<reference evidence="2" key="2">
    <citation type="submission" date="2021-01" db="EMBL/GenBank/DDBJ databases">
        <authorList>
            <person name="Hahn C.R."/>
            <person name="Youssef N.H."/>
            <person name="Elshahed M."/>
        </authorList>
    </citation>
    <scope>NUCLEOTIDE SEQUENCE</scope>
    <source>
        <strain evidence="2">Zod_Metabat.24</strain>
    </source>
</reference>
<dbReference type="InterPro" id="IPR029058">
    <property type="entry name" value="AB_hydrolase_fold"/>
</dbReference>
<dbReference type="Pfam" id="PF00561">
    <property type="entry name" value="Abhydrolase_1"/>
    <property type="match status" value="1"/>
</dbReference>
<evidence type="ECO:0000259" key="1">
    <source>
        <dbReference type="Pfam" id="PF00561"/>
    </source>
</evidence>
<dbReference type="EMBL" id="JAFGIX010000009">
    <property type="protein sequence ID" value="MBN1571935.1"/>
    <property type="molecule type" value="Genomic_DNA"/>
</dbReference>
<dbReference type="InterPro" id="IPR000073">
    <property type="entry name" value="AB_hydrolase_1"/>
</dbReference>
<protein>
    <submittedName>
        <fullName evidence="2">Alpha/beta fold hydrolase</fullName>
    </submittedName>
</protein>
<organism evidence="2 3">
    <name type="scientific">Candidatus Zymogenus saltonus</name>
    <dbReference type="NCBI Taxonomy" id="2844893"/>
    <lineage>
        <taxon>Bacteria</taxon>
        <taxon>Deltaproteobacteria</taxon>
        <taxon>Candidatus Zymogenia</taxon>
        <taxon>Candidatus Zymogeniales</taxon>
        <taxon>Candidatus Zymogenaceae</taxon>
        <taxon>Candidatus Zymogenus</taxon>
    </lineage>
</organism>
<feature type="domain" description="AB hydrolase-1" evidence="1">
    <location>
        <begin position="77"/>
        <end position="192"/>
    </location>
</feature>
<reference evidence="2" key="1">
    <citation type="journal article" date="2021" name="Environ. Microbiol.">
        <title>Genomic characterization of three novel Desulfobacterota classes expand the metabolic and phylogenetic diversity of the phylum.</title>
        <authorList>
            <person name="Murphy C.L."/>
            <person name="Biggerstaff J."/>
            <person name="Eichhorn A."/>
            <person name="Ewing E."/>
            <person name="Shahan R."/>
            <person name="Soriano D."/>
            <person name="Stewart S."/>
            <person name="VanMol K."/>
            <person name="Walker R."/>
            <person name="Walters P."/>
            <person name="Elshahed M.S."/>
            <person name="Youssef N.H."/>
        </authorList>
    </citation>
    <scope>NUCLEOTIDE SEQUENCE</scope>
    <source>
        <strain evidence="2">Zod_Metabat.24</strain>
    </source>
</reference>
<dbReference type="Proteomes" id="UP000809273">
    <property type="component" value="Unassembled WGS sequence"/>
</dbReference>
<name>A0A9D8KCV8_9DELT</name>
<dbReference type="PANTHER" id="PTHR43358">
    <property type="entry name" value="ALPHA/BETA-HYDROLASE"/>
    <property type="match status" value="1"/>
</dbReference>
<dbReference type="AlphaFoldDB" id="A0A9D8KCV8"/>
<evidence type="ECO:0000313" key="2">
    <source>
        <dbReference type="EMBL" id="MBN1571935.1"/>
    </source>
</evidence>
<dbReference type="PANTHER" id="PTHR43358:SF4">
    <property type="entry name" value="ALPHA_BETA HYDROLASE FOLD-1 DOMAIN-CONTAINING PROTEIN"/>
    <property type="match status" value="1"/>
</dbReference>
<gene>
    <name evidence="2" type="ORF">JW984_01925</name>
</gene>
<proteinExistence type="predicted"/>
<dbReference type="GO" id="GO:0016787">
    <property type="term" value="F:hydrolase activity"/>
    <property type="evidence" value="ECO:0007669"/>
    <property type="project" value="UniProtKB-KW"/>
</dbReference>
<dbReference type="Gene3D" id="3.40.50.1820">
    <property type="entry name" value="alpha/beta hydrolase"/>
    <property type="match status" value="1"/>
</dbReference>
<accession>A0A9D8KCV8</accession>
<dbReference type="InterPro" id="IPR052920">
    <property type="entry name" value="DNA-binding_regulatory"/>
</dbReference>
<sequence>MKIAIIFIIAVSILLLLNVILGLTLSILISRPKTKSYIDYYFFSPFETGVPSEKVAFETEDGLTLRGWLLPGRDNRAVICLCGRMGTKSDLLGVGSCLNRAGYNVLLFDYRGCGESDSSTMSMGQLERMDVKAAVDFIVKKIPSPRIGIIGFSMGASLGIVHASTDKRISALVCDSPFTSSEELILNRIRRFFPLPLFLLRPLTRLFTKFLFGYDNRGLDVKGSAKRLSLKNLLVVVSEKDCVIEPSQQREIFDAASHPKEVWKLEDADHCGAYFLNRGEYVSRVAAFFDDALS</sequence>
<evidence type="ECO:0000313" key="3">
    <source>
        <dbReference type="Proteomes" id="UP000809273"/>
    </source>
</evidence>
<keyword evidence="2" id="KW-0378">Hydrolase</keyword>